<evidence type="ECO:0000256" key="10">
    <source>
        <dbReference type="ARBA" id="ARBA00023004"/>
    </source>
</evidence>
<dbReference type="GO" id="GO:0005789">
    <property type="term" value="C:endoplasmic reticulum membrane"/>
    <property type="evidence" value="ECO:0007669"/>
    <property type="project" value="UniProtKB-SubCell"/>
</dbReference>
<dbReference type="EMBL" id="JAACXV010000057">
    <property type="protein sequence ID" value="KAF7285336.1"/>
    <property type="molecule type" value="Genomic_DNA"/>
</dbReference>
<dbReference type="InterPro" id="IPR036396">
    <property type="entry name" value="Cyt_P450_sf"/>
</dbReference>
<dbReference type="InterPro" id="IPR001128">
    <property type="entry name" value="Cyt_P450"/>
</dbReference>
<evidence type="ECO:0000256" key="2">
    <source>
        <dbReference type="ARBA" id="ARBA00004174"/>
    </source>
</evidence>
<evidence type="ECO:0000256" key="12">
    <source>
        <dbReference type="ARBA" id="ARBA00023136"/>
    </source>
</evidence>
<dbReference type="InterPro" id="IPR002401">
    <property type="entry name" value="Cyt_P450_E_grp-I"/>
</dbReference>
<evidence type="ECO:0000256" key="6">
    <source>
        <dbReference type="ARBA" id="ARBA00022723"/>
    </source>
</evidence>
<gene>
    <name evidence="15" type="ORF">GWI33_011127</name>
</gene>
<dbReference type="AlphaFoldDB" id="A0A834ISN9"/>
<evidence type="ECO:0000256" key="8">
    <source>
        <dbReference type="ARBA" id="ARBA00022848"/>
    </source>
</evidence>
<feature type="transmembrane region" description="Helical" evidence="14">
    <location>
        <begin position="6"/>
        <end position="24"/>
    </location>
</feature>
<evidence type="ECO:0000256" key="7">
    <source>
        <dbReference type="ARBA" id="ARBA00022824"/>
    </source>
</evidence>
<protein>
    <recommendedName>
        <fullName evidence="17">Cytochrome P450</fullName>
    </recommendedName>
</protein>
<dbReference type="PRINTS" id="PR00463">
    <property type="entry name" value="EP450I"/>
</dbReference>
<evidence type="ECO:0000256" key="13">
    <source>
        <dbReference type="PIRSR" id="PIRSR602401-1"/>
    </source>
</evidence>
<keyword evidence="8" id="KW-0492">Microsome</keyword>
<dbReference type="OrthoDB" id="2789670at2759"/>
<comment type="cofactor">
    <cofactor evidence="1 13">
        <name>heme</name>
        <dbReference type="ChEBI" id="CHEBI:30413"/>
    </cofactor>
</comment>
<keyword evidence="16" id="KW-1185">Reference proteome</keyword>
<dbReference type="GO" id="GO:0016705">
    <property type="term" value="F:oxidoreductase activity, acting on paired donors, with incorporation or reduction of molecular oxygen"/>
    <property type="evidence" value="ECO:0007669"/>
    <property type="project" value="InterPro"/>
</dbReference>
<evidence type="ECO:0000256" key="1">
    <source>
        <dbReference type="ARBA" id="ARBA00001971"/>
    </source>
</evidence>
<dbReference type="GO" id="GO:0004497">
    <property type="term" value="F:monooxygenase activity"/>
    <property type="evidence" value="ECO:0007669"/>
    <property type="project" value="UniProtKB-KW"/>
</dbReference>
<evidence type="ECO:0008006" key="17">
    <source>
        <dbReference type="Google" id="ProtNLM"/>
    </source>
</evidence>
<dbReference type="SUPFAM" id="SSF48264">
    <property type="entry name" value="Cytochrome P450"/>
    <property type="match status" value="2"/>
</dbReference>
<evidence type="ECO:0000256" key="14">
    <source>
        <dbReference type="SAM" id="Phobius"/>
    </source>
</evidence>
<reference evidence="15" key="1">
    <citation type="submission" date="2020-08" db="EMBL/GenBank/DDBJ databases">
        <title>Genome sequencing and assembly of the red palm weevil Rhynchophorus ferrugineus.</title>
        <authorList>
            <person name="Dias G.B."/>
            <person name="Bergman C.M."/>
            <person name="Manee M."/>
        </authorList>
    </citation>
    <scope>NUCLEOTIDE SEQUENCE</scope>
    <source>
        <strain evidence="15">AA-2017</strain>
        <tissue evidence="15">Whole larva</tissue>
    </source>
</reference>
<evidence type="ECO:0000256" key="11">
    <source>
        <dbReference type="ARBA" id="ARBA00023033"/>
    </source>
</evidence>
<name>A0A834ISN9_RHYFE</name>
<keyword evidence="10 13" id="KW-0408">Iron</keyword>
<evidence type="ECO:0000256" key="5">
    <source>
        <dbReference type="ARBA" id="ARBA00022617"/>
    </source>
</evidence>
<dbReference type="PROSITE" id="PS00086">
    <property type="entry name" value="CYTOCHROME_P450"/>
    <property type="match status" value="1"/>
</dbReference>
<organism evidence="15 16">
    <name type="scientific">Rhynchophorus ferrugineus</name>
    <name type="common">Red palm weevil</name>
    <name type="synonym">Curculio ferrugineus</name>
    <dbReference type="NCBI Taxonomy" id="354439"/>
    <lineage>
        <taxon>Eukaryota</taxon>
        <taxon>Metazoa</taxon>
        <taxon>Ecdysozoa</taxon>
        <taxon>Arthropoda</taxon>
        <taxon>Hexapoda</taxon>
        <taxon>Insecta</taxon>
        <taxon>Pterygota</taxon>
        <taxon>Neoptera</taxon>
        <taxon>Endopterygota</taxon>
        <taxon>Coleoptera</taxon>
        <taxon>Polyphaga</taxon>
        <taxon>Cucujiformia</taxon>
        <taxon>Curculionidae</taxon>
        <taxon>Dryophthorinae</taxon>
        <taxon>Rhynchophorus</taxon>
    </lineage>
</organism>
<keyword evidence="9" id="KW-0560">Oxidoreductase</keyword>
<keyword evidence="14" id="KW-1133">Transmembrane helix</keyword>
<sequence>MIVPLLVSISIVILTTWFYIKRTLQYWTKRGVIQVENKPFWSREFFGTAIRDKYQYGKSLKQKYVGTYMFNSPSFIPIHPPLIKSIMQHDFSHFRGHGNYHHPGDILSMHLFAVEGEIWKNLRVKLTPTFTSGKIKMMFETLLEKTRGLEKVVGDYADRKEVCGVKDVLGRFTTDVIGSCAFGIECNSLEDPDNDFRCYGKKVFKQAPSRLIYIIFIPHWILRAWGFQFHGKEITDFFINLVKSTLKYRQDNKIVRKDFLQLLIQNESMTEDEIIAQCFVFFQAGFETSSTAMTYALFELASNQHIQNKLREEIEEVLKRFNGNVTYDAVIQMKYLDMVVNVCVWLYLKWRNSYWNRRGVFQIEARPLFSKVSSAENMLKQYARAKSLNHKYGGTYFLYVPVFIPIDPILIKNILQRDFIHFHGHGTYHQPKDVLSMNLFNLDGESWKRLRAKLTPTFTSGKMKMMFDTLLEKTTGLKKVVGEYADSRQTCAIKDILARFTTDVIGSCAFGIECNSLEEPNNDFRKYGKKAFEPNIRKFLKVFLIPHWILAKTGYKFSGEDVTEFFTNMVKETIRYRETNNIYRKDFMQLLLEIRNQKETTDRVLTTNEIIAQCYVFFLAGFETSSTAITFALLELSRNLDVQEKLRCEILQVLNEYNGTLCYEAVGDMKYLDMVVQETLRKFPPAASIPRVCSKRYKVPDSDLVIEKGVRVQIPVWGLHMDPEYYPDPEVFNPENFSEENRNKRPDFTFLPFGEGPRMCIGMRFGLLQTKVGLISLIRNFHFTLNEKTKTPLEMERGSIVLVAKGDIWLNVKRI</sequence>
<dbReference type="Gene3D" id="1.10.630.10">
    <property type="entry name" value="Cytochrome P450"/>
    <property type="match status" value="2"/>
</dbReference>
<dbReference type="GO" id="GO:0005506">
    <property type="term" value="F:iron ion binding"/>
    <property type="evidence" value="ECO:0007669"/>
    <property type="project" value="InterPro"/>
</dbReference>
<comment type="subcellular location">
    <subcellularLocation>
        <location evidence="3">Endoplasmic reticulum membrane</location>
        <topology evidence="3">Peripheral membrane protein</topology>
    </subcellularLocation>
    <subcellularLocation>
        <location evidence="2">Microsome membrane</location>
        <topology evidence="2">Peripheral membrane protein</topology>
    </subcellularLocation>
</comment>
<evidence type="ECO:0000256" key="4">
    <source>
        <dbReference type="ARBA" id="ARBA00010617"/>
    </source>
</evidence>
<dbReference type="GO" id="GO:0020037">
    <property type="term" value="F:heme binding"/>
    <property type="evidence" value="ECO:0007669"/>
    <property type="project" value="InterPro"/>
</dbReference>
<keyword evidence="14" id="KW-0812">Transmembrane</keyword>
<keyword evidence="6 13" id="KW-0479">Metal-binding</keyword>
<dbReference type="Pfam" id="PF00067">
    <property type="entry name" value="p450"/>
    <property type="match status" value="2"/>
</dbReference>
<comment type="similarity">
    <text evidence="4">Belongs to the cytochrome P450 family.</text>
</comment>
<dbReference type="InterPro" id="IPR017972">
    <property type="entry name" value="Cyt_P450_CS"/>
</dbReference>
<keyword evidence="5 13" id="KW-0349">Heme</keyword>
<keyword evidence="11" id="KW-0503">Monooxygenase</keyword>
<proteinExistence type="inferred from homology"/>
<dbReference type="CDD" id="cd11056">
    <property type="entry name" value="CYP6-like"/>
    <property type="match status" value="2"/>
</dbReference>
<dbReference type="PANTHER" id="PTHR24292">
    <property type="entry name" value="CYTOCHROME P450"/>
    <property type="match status" value="1"/>
</dbReference>
<dbReference type="InterPro" id="IPR050476">
    <property type="entry name" value="Insect_CytP450_Detox"/>
</dbReference>
<dbReference type="FunFam" id="1.10.630.10:FF:000042">
    <property type="entry name" value="Cytochrome P450"/>
    <property type="match status" value="1"/>
</dbReference>
<evidence type="ECO:0000256" key="9">
    <source>
        <dbReference type="ARBA" id="ARBA00023002"/>
    </source>
</evidence>
<dbReference type="Proteomes" id="UP000625711">
    <property type="component" value="Unassembled WGS sequence"/>
</dbReference>
<dbReference type="PRINTS" id="PR00385">
    <property type="entry name" value="P450"/>
</dbReference>
<comment type="caution">
    <text evidence="15">The sequence shown here is derived from an EMBL/GenBank/DDBJ whole genome shotgun (WGS) entry which is preliminary data.</text>
</comment>
<evidence type="ECO:0000313" key="15">
    <source>
        <dbReference type="EMBL" id="KAF7285336.1"/>
    </source>
</evidence>
<keyword evidence="12 14" id="KW-0472">Membrane</keyword>
<keyword evidence="7" id="KW-0256">Endoplasmic reticulum</keyword>
<evidence type="ECO:0000256" key="3">
    <source>
        <dbReference type="ARBA" id="ARBA00004406"/>
    </source>
</evidence>
<dbReference type="PANTHER" id="PTHR24292:SF100">
    <property type="entry name" value="CYTOCHROME P450 6A16, ISOFORM B-RELATED"/>
    <property type="match status" value="1"/>
</dbReference>
<feature type="binding site" description="axial binding residue" evidence="13">
    <location>
        <position position="760"/>
    </location>
    <ligand>
        <name>heme</name>
        <dbReference type="ChEBI" id="CHEBI:30413"/>
    </ligand>
    <ligandPart>
        <name>Fe</name>
        <dbReference type="ChEBI" id="CHEBI:18248"/>
    </ligandPart>
</feature>
<evidence type="ECO:0000313" key="16">
    <source>
        <dbReference type="Proteomes" id="UP000625711"/>
    </source>
</evidence>
<accession>A0A834ISN9</accession>